<evidence type="ECO:0000313" key="3">
    <source>
        <dbReference type="EMBL" id="KAF3542937.1"/>
    </source>
</evidence>
<reference evidence="2" key="1">
    <citation type="submission" date="2019-12" db="EMBL/GenBank/DDBJ databases">
        <title>Genome sequencing and annotation of Brassica cretica.</title>
        <authorList>
            <person name="Studholme D.J."/>
            <person name="Sarris P.F."/>
        </authorList>
    </citation>
    <scope>NUCLEOTIDE SEQUENCE</scope>
    <source>
        <strain evidence="2">PFS-102/07</strain>
        <tissue evidence="2">Leaf</tissue>
    </source>
</reference>
<dbReference type="EMBL" id="QGKY02000089">
    <property type="protein sequence ID" value="KAF2610553.1"/>
    <property type="molecule type" value="Genomic_DNA"/>
</dbReference>
<organism evidence="2">
    <name type="scientific">Brassica cretica</name>
    <name type="common">Mustard</name>
    <dbReference type="NCBI Taxonomy" id="69181"/>
    <lineage>
        <taxon>Eukaryota</taxon>
        <taxon>Viridiplantae</taxon>
        <taxon>Streptophyta</taxon>
        <taxon>Embryophyta</taxon>
        <taxon>Tracheophyta</taxon>
        <taxon>Spermatophyta</taxon>
        <taxon>Magnoliopsida</taxon>
        <taxon>eudicotyledons</taxon>
        <taxon>Gunneridae</taxon>
        <taxon>Pentapetalae</taxon>
        <taxon>rosids</taxon>
        <taxon>malvids</taxon>
        <taxon>Brassicales</taxon>
        <taxon>Brassicaceae</taxon>
        <taxon>Brassiceae</taxon>
        <taxon>Brassica</taxon>
    </lineage>
</organism>
<evidence type="ECO:0000313" key="2">
    <source>
        <dbReference type="EMBL" id="KAF2610553.1"/>
    </source>
</evidence>
<proteinExistence type="predicted"/>
<reference evidence="3 4" key="3">
    <citation type="journal article" date="2020" name="BMC Genomics">
        <title>Intraspecific diversification of the crop wild relative Brassica cretica Lam. using demographic model selection.</title>
        <authorList>
            <person name="Kioukis A."/>
            <person name="Michalopoulou V.A."/>
            <person name="Briers L."/>
            <person name="Pirintsos S."/>
            <person name="Studholme D.J."/>
            <person name="Pavlidis P."/>
            <person name="Sarris P.F."/>
        </authorList>
    </citation>
    <scope>NUCLEOTIDE SEQUENCE [LARGE SCALE GENOMIC DNA]</scope>
    <source>
        <strain evidence="4">cv. PFS-1207/04</strain>
        <strain evidence="3">PFS-1207/04</strain>
    </source>
</reference>
<dbReference type="EMBL" id="QGKV02000832">
    <property type="protein sequence ID" value="KAF3542937.1"/>
    <property type="molecule type" value="Genomic_DNA"/>
</dbReference>
<accession>A0A8S9LZX5</accession>
<protein>
    <submittedName>
        <fullName evidence="2">Uncharacterized protein</fullName>
    </submittedName>
</protein>
<name>A0A8S9LZX5_BRACR</name>
<dbReference type="Proteomes" id="UP000266723">
    <property type="component" value="Unassembled WGS sequence"/>
</dbReference>
<gene>
    <name evidence="3" type="ORF">DY000_02004981</name>
    <name evidence="2" type="ORF">F2Q70_00010365</name>
</gene>
<feature type="region of interest" description="Disordered" evidence="1">
    <location>
        <begin position="21"/>
        <end position="57"/>
    </location>
</feature>
<comment type="caution">
    <text evidence="2">The sequence shown here is derived from an EMBL/GenBank/DDBJ whole genome shotgun (WGS) entry which is preliminary data.</text>
</comment>
<sequence>MSRKHARRKIRQQLYLLASKDTGDGSIGSAAVSTKSPGFGLASDGHAPPRTVHSQEA</sequence>
<keyword evidence="4" id="KW-1185">Reference proteome</keyword>
<evidence type="ECO:0000256" key="1">
    <source>
        <dbReference type="SAM" id="MobiDB-lite"/>
    </source>
</evidence>
<dbReference type="OrthoDB" id="1112306at2759"/>
<dbReference type="AlphaFoldDB" id="A0A8S9LZX5"/>
<reference evidence="3" key="2">
    <citation type="submission" date="2019-12" db="EMBL/GenBank/DDBJ databases">
        <authorList>
            <person name="Studholme D.J."/>
            <person name="Sarris P."/>
        </authorList>
    </citation>
    <scope>NUCLEOTIDE SEQUENCE</scope>
    <source>
        <strain evidence="3">PFS-1207/04</strain>
        <tissue evidence="3">Leaf</tissue>
    </source>
</reference>
<evidence type="ECO:0000313" key="4">
    <source>
        <dbReference type="Proteomes" id="UP000266723"/>
    </source>
</evidence>